<evidence type="ECO:0000313" key="9">
    <source>
        <dbReference type="Ensembl" id="ENSEBUP00000004223.1"/>
    </source>
</evidence>
<evidence type="ECO:0000256" key="8">
    <source>
        <dbReference type="SAM" id="MobiDB-lite"/>
    </source>
</evidence>
<dbReference type="Proteomes" id="UP000694388">
    <property type="component" value="Unplaced"/>
</dbReference>
<keyword evidence="1" id="KW-0812">Transmembrane</keyword>
<accession>A0A8C4NBH4</accession>
<reference evidence="9" key="2">
    <citation type="submission" date="2025-09" db="UniProtKB">
        <authorList>
            <consortium name="Ensembl"/>
        </authorList>
    </citation>
    <scope>IDENTIFICATION</scope>
</reference>
<evidence type="ECO:0000256" key="1">
    <source>
        <dbReference type="ARBA" id="ARBA00022692"/>
    </source>
</evidence>
<protein>
    <recommendedName>
        <fullName evidence="6">PAT complex subunit CCDC47</fullName>
    </recommendedName>
    <alternativeName>
        <fullName evidence="7">Coiled-coil domain-containing protein 47</fullName>
    </alternativeName>
</protein>
<sequence>MVTGLLAYILNYLIGRNHNSQLAQTWFAAHRELLEANFSLIGDTGTEKEAVSTLQLNQENDHVFSLWCSGRVCCEGMLVHLKLLKRQDLLSLLARMMRPAIDQIQIVVTMTTDDMENLVFALGSKKAMSRLHKDMQDLSYYCGEKPRSAARYHLPDCLNILSESGEVSDAILDEKMINFLKNSAEKIESIHFSDQYSGVKVNQEEGQNVKLPETQKSLLFTFNGEFLFVHFSPLSCHICFDIAKLKSERNRARVAEAYQKLSHAQRQEAAQARREERRRAEKQRIMDEEDPEKQRRLEEAQLRKDQKKLERKQIKMKQLKVKAM</sequence>
<reference evidence="9" key="1">
    <citation type="submission" date="2025-08" db="UniProtKB">
        <authorList>
            <consortium name="Ensembl"/>
        </authorList>
    </citation>
    <scope>IDENTIFICATION</scope>
</reference>
<evidence type="ECO:0000256" key="6">
    <source>
        <dbReference type="ARBA" id="ARBA00034875"/>
    </source>
</evidence>
<evidence type="ECO:0000256" key="7">
    <source>
        <dbReference type="ARBA" id="ARBA00034902"/>
    </source>
</evidence>
<proteinExistence type="inferred from homology"/>
<feature type="region of interest" description="Disordered" evidence="8">
    <location>
        <begin position="263"/>
        <end position="324"/>
    </location>
</feature>
<dbReference type="Ensembl" id="ENSEBUT00000004647.1">
    <property type="protein sequence ID" value="ENSEBUP00000004223.1"/>
    <property type="gene ID" value="ENSEBUG00000002946.1"/>
</dbReference>
<dbReference type="InterPro" id="IPR012879">
    <property type="entry name" value="CCDC47"/>
</dbReference>
<feature type="compositionally biased region" description="Basic residues" evidence="8">
    <location>
        <begin position="314"/>
        <end position="324"/>
    </location>
</feature>
<evidence type="ECO:0000256" key="3">
    <source>
        <dbReference type="ARBA" id="ARBA00023136"/>
    </source>
</evidence>
<organism evidence="9 10">
    <name type="scientific">Eptatretus burgeri</name>
    <name type="common">Inshore hagfish</name>
    <dbReference type="NCBI Taxonomy" id="7764"/>
    <lineage>
        <taxon>Eukaryota</taxon>
        <taxon>Metazoa</taxon>
        <taxon>Chordata</taxon>
        <taxon>Craniata</taxon>
        <taxon>Vertebrata</taxon>
        <taxon>Cyclostomata</taxon>
        <taxon>Myxini</taxon>
        <taxon>Myxiniformes</taxon>
        <taxon>Myxinidae</taxon>
        <taxon>Eptatretinae</taxon>
        <taxon>Eptatretus</taxon>
    </lineage>
</organism>
<dbReference type="GO" id="GO:0030867">
    <property type="term" value="C:rough endoplasmic reticulum membrane"/>
    <property type="evidence" value="ECO:0007669"/>
    <property type="project" value="UniProtKB-SubCell"/>
</dbReference>
<keyword evidence="10" id="KW-1185">Reference proteome</keyword>
<dbReference type="GeneTree" id="ENSGT00390000013997"/>
<dbReference type="PANTHER" id="PTHR12883:SF0">
    <property type="entry name" value="PAT COMPLEX SUBUNIT CCDC47"/>
    <property type="match status" value="1"/>
</dbReference>
<feature type="compositionally biased region" description="Basic and acidic residues" evidence="8">
    <location>
        <begin position="271"/>
        <end position="313"/>
    </location>
</feature>
<evidence type="ECO:0000256" key="2">
    <source>
        <dbReference type="ARBA" id="ARBA00022989"/>
    </source>
</evidence>
<comment type="similarity">
    <text evidence="5">Belongs to the CCDC47 family.</text>
</comment>
<evidence type="ECO:0000256" key="4">
    <source>
        <dbReference type="ARBA" id="ARBA00034697"/>
    </source>
</evidence>
<dbReference type="PANTHER" id="PTHR12883">
    <property type="entry name" value="ADIPOCYTE-SPECIFIC PROTEIN 4-RELATED"/>
    <property type="match status" value="1"/>
</dbReference>
<dbReference type="GO" id="GO:0032469">
    <property type="term" value="P:endoplasmic reticulum calcium ion homeostasis"/>
    <property type="evidence" value="ECO:0007669"/>
    <property type="project" value="InterPro"/>
</dbReference>
<keyword evidence="3" id="KW-0472">Membrane</keyword>
<dbReference type="Pfam" id="PF07946">
    <property type="entry name" value="CCDC47"/>
    <property type="match status" value="1"/>
</dbReference>
<keyword evidence="2" id="KW-1133">Transmembrane helix</keyword>
<dbReference type="AlphaFoldDB" id="A0A8C4NBH4"/>
<evidence type="ECO:0000256" key="5">
    <source>
        <dbReference type="ARBA" id="ARBA00034746"/>
    </source>
</evidence>
<dbReference type="OMA" id="ESMWVAT"/>
<name>A0A8C4NBH4_EPTBU</name>
<comment type="subcellular location">
    <subcellularLocation>
        <location evidence="4">Rough endoplasmic reticulum membrane</location>
        <topology evidence="4">Single-pass type I membrane protein</topology>
    </subcellularLocation>
</comment>
<evidence type="ECO:0000313" key="10">
    <source>
        <dbReference type="Proteomes" id="UP000694388"/>
    </source>
</evidence>
<dbReference type="GO" id="GO:0005509">
    <property type="term" value="F:calcium ion binding"/>
    <property type="evidence" value="ECO:0007669"/>
    <property type="project" value="InterPro"/>
</dbReference>